<proteinExistence type="predicted"/>
<accession>A0A6J5RWB5</accession>
<evidence type="ECO:0000313" key="4">
    <source>
        <dbReference type="EMBL" id="CAB4205196.1"/>
    </source>
</evidence>
<feature type="compositionally biased region" description="Polar residues" evidence="1">
    <location>
        <begin position="76"/>
        <end position="87"/>
    </location>
</feature>
<name>A0A6J5RWB5_9CAUD</name>
<dbReference type="EMBL" id="LR797149">
    <property type="protein sequence ID" value="CAB4190532.1"/>
    <property type="molecule type" value="Genomic_DNA"/>
</dbReference>
<dbReference type="EMBL" id="LR797352">
    <property type="protein sequence ID" value="CAB4205196.1"/>
    <property type="molecule type" value="Genomic_DNA"/>
</dbReference>
<evidence type="ECO:0000313" key="2">
    <source>
        <dbReference type="EMBL" id="CAB4190532.1"/>
    </source>
</evidence>
<protein>
    <submittedName>
        <fullName evidence="3">Uncharacterized protein</fullName>
    </submittedName>
</protein>
<sequence length="87" mass="9203">MATQKFMGRNQLVARLGAQVGSPEKATAILKARGDMDASGALTSKGKKRDSMTAAERAKDRAARASGKSPAKFSYNPKTNTAKLKGF</sequence>
<feature type="region of interest" description="Disordered" evidence="1">
    <location>
        <begin position="36"/>
        <end position="87"/>
    </location>
</feature>
<reference evidence="3" key="1">
    <citation type="submission" date="2020-05" db="EMBL/GenBank/DDBJ databases">
        <authorList>
            <person name="Chiriac C."/>
            <person name="Salcher M."/>
            <person name="Ghai R."/>
            <person name="Kavagutti S V."/>
        </authorList>
    </citation>
    <scope>NUCLEOTIDE SEQUENCE</scope>
</reference>
<evidence type="ECO:0000256" key="1">
    <source>
        <dbReference type="SAM" id="MobiDB-lite"/>
    </source>
</evidence>
<evidence type="ECO:0000313" key="3">
    <source>
        <dbReference type="EMBL" id="CAB4196254.1"/>
    </source>
</evidence>
<dbReference type="EMBL" id="LR797238">
    <property type="protein sequence ID" value="CAB4196254.1"/>
    <property type="molecule type" value="Genomic_DNA"/>
</dbReference>
<organism evidence="3">
    <name type="scientific">uncultured Caudovirales phage</name>
    <dbReference type="NCBI Taxonomy" id="2100421"/>
    <lineage>
        <taxon>Viruses</taxon>
        <taxon>Duplodnaviria</taxon>
        <taxon>Heunggongvirae</taxon>
        <taxon>Uroviricota</taxon>
        <taxon>Caudoviricetes</taxon>
        <taxon>Peduoviridae</taxon>
        <taxon>Maltschvirus</taxon>
        <taxon>Maltschvirus maltsch</taxon>
    </lineage>
</organism>
<gene>
    <name evidence="2" type="ORF">UFOVP1195_71</name>
    <name evidence="3" type="ORF">UFOVP1288_71</name>
    <name evidence="4" type="ORF">UFOVP1409_71</name>
</gene>